<keyword evidence="3" id="KW-1185">Reference proteome</keyword>
<dbReference type="SUPFAM" id="SSF48403">
    <property type="entry name" value="Ankyrin repeat"/>
    <property type="match status" value="1"/>
</dbReference>
<comment type="caution">
    <text evidence="2">The sequence shown here is derived from an EMBL/GenBank/DDBJ whole genome shotgun (WGS) entry which is preliminary data.</text>
</comment>
<dbReference type="EMBL" id="LSRX01000084">
    <property type="protein sequence ID" value="OLQ10098.1"/>
    <property type="molecule type" value="Genomic_DNA"/>
</dbReference>
<evidence type="ECO:0000313" key="3">
    <source>
        <dbReference type="Proteomes" id="UP000186817"/>
    </source>
</evidence>
<dbReference type="Gene3D" id="1.25.40.20">
    <property type="entry name" value="Ankyrin repeat-containing domain"/>
    <property type="match status" value="1"/>
</dbReference>
<feature type="repeat" description="ANK" evidence="1">
    <location>
        <begin position="95"/>
        <end position="127"/>
    </location>
</feature>
<dbReference type="Pfam" id="PF13857">
    <property type="entry name" value="Ank_5"/>
    <property type="match status" value="1"/>
</dbReference>
<dbReference type="PROSITE" id="PS50088">
    <property type="entry name" value="ANK_REPEAT"/>
    <property type="match status" value="1"/>
</dbReference>
<gene>
    <name evidence="2" type="ORF">AK812_SmicGene6246</name>
</gene>
<proteinExistence type="predicted"/>
<name>A0A1Q9ERU1_SYMMI</name>
<keyword evidence="1" id="KW-0040">ANK repeat</keyword>
<organism evidence="2 3">
    <name type="scientific">Symbiodinium microadriaticum</name>
    <name type="common">Dinoflagellate</name>
    <name type="synonym">Zooxanthella microadriatica</name>
    <dbReference type="NCBI Taxonomy" id="2951"/>
    <lineage>
        <taxon>Eukaryota</taxon>
        <taxon>Sar</taxon>
        <taxon>Alveolata</taxon>
        <taxon>Dinophyceae</taxon>
        <taxon>Suessiales</taxon>
        <taxon>Symbiodiniaceae</taxon>
        <taxon>Symbiodinium</taxon>
    </lineage>
</organism>
<evidence type="ECO:0000313" key="2">
    <source>
        <dbReference type="EMBL" id="OLQ10098.1"/>
    </source>
</evidence>
<accession>A0A1Q9ERU1</accession>
<dbReference type="AlphaFoldDB" id="A0A1Q9ERU1"/>
<reference evidence="2 3" key="1">
    <citation type="submission" date="2016-02" db="EMBL/GenBank/DDBJ databases">
        <title>Genome analysis of coral dinoflagellate symbionts highlights evolutionary adaptations to a symbiotic lifestyle.</title>
        <authorList>
            <person name="Aranda M."/>
            <person name="Li Y."/>
            <person name="Liew Y.J."/>
            <person name="Baumgarten S."/>
            <person name="Simakov O."/>
            <person name="Wilson M."/>
            <person name="Piel J."/>
            <person name="Ashoor H."/>
            <person name="Bougouffa S."/>
            <person name="Bajic V.B."/>
            <person name="Ryu T."/>
            <person name="Ravasi T."/>
            <person name="Bayer T."/>
            <person name="Micklem G."/>
            <person name="Kim H."/>
            <person name="Bhak J."/>
            <person name="Lajeunesse T.C."/>
            <person name="Voolstra C.R."/>
        </authorList>
    </citation>
    <scope>NUCLEOTIDE SEQUENCE [LARGE SCALE GENOMIC DNA]</scope>
    <source>
        <strain evidence="2 3">CCMP2467</strain>
    </source>
</reference>
<dbReference type="InterPro" id="IPR002110">
    <property type="entry name" value="Ankyrin_rpt"/>
</dbReference>
<sequence length="178" mass="19348">MTSQILSRMEFCGRKIRTAPAKSVDSECTVSTKSSASTVASLDSLQLGGSKAVARRKKMQAQEELLDLLSELGFGGGVNSPHEDVGRVFFVFKAEVIYPIHFAAKQGDVRLVRQLLAAGADPLQKTSRGRTALQIAKKCNRKGSHTEVEELLGGDLQIVSFRGFRRLAKGVGKEAWMP</sequence>
<dbReference type="PROSITE" id="PS50297">
    <property type="entry name" value="ANK_REP_REGION"/>
    <property type="match status" value="1"/>
</dbReference>
<evidence type="ECO:0000256" key="1">
    <source>
        <dbReference type="PROSITE-ProRule" id="PRU00023"/>
    </source>
</evidence>
<dbReference type="OrthoDB" id="419621at2759"/>
<dbReference type="InterPro" id="IPR036770">
    <property type="entry name" value="Ankyrin_rpt-contain_sf"/>
</dbReference>
<dbReference type="Proteomes" id="UP000186817">
    <property type="component" value="Unassembled WGS sequence"/>
</dbReference>
<protein>
    <submittedName>
        <fullName evidence="2">Uncharacterized protein</fullName>
    </submittedName>
</protein>